<dbReference type="PANTHER" id="PTHR47481">
    <property type="match status" value="1"/>
</dbReference>
<feature type="non-terminal residue" evidence="1">
    <location>
        <position position="1"/>
    </location>
</feature>
<evidence type="ECO:0000313" key="1">
    <source>
        <dbReference type="EMBL" id="MCI61543.1"/>
    </source>
</evidence>
<protein>
    <submittedName>
        <fullName evidence="1">Retrovirus-related pol polyprotein</fullName>
    </submittedName>
</protein>
<proteinExistence type="predicted"/>
<dbReference type="Pfam" id="PF14223">
    <property type="entry name" value="Retrotran_gag_2"/>
    <property type="match status" value="1"/>
</dbReference>
<dbReference type="AlphaFoldDB" id="A0A392TK69"/>
<evidence type="ECO:0000313" key="2">
    <source>
        <dbReference type="Proteomes" id="UP000265520"/>
    </source>
</evidence>
<dbReference type="Proteomes" id="UP000265520">
    <property type="component" value="Unassembled WGS sequence"/>
</dbReference>
<name>A0A392TK69_9FABA</name>
<dbReference type="PANTHER" id="PTHR47481:SF10">
    <property type="entry name" value="COPIA-LIKE POLYPROTEIN_RETROTRANSPOSON"/>
    <property type="match status" value="1"/>
</dbReference>
<organism evidence="1 2">
    <name type="scientific">Trifolium medium</name>
    <dbReference type="NCBI Taxonomy" id="97028"/>
    <lineage>
        <taxon>Eukaryota</taxon>
        <taxon>Viridiplantae</taxon>
        <taxon>Streptophyta</taxon>
        <taxon>Embryophyta</taxon>
        <taxon>Tracheophyta</taxon>
        <taxon>Spermatophyta</taxon>
        <taxon>Magnoliopsida</taxon>
        <taxon>eudicotyledons</taxon>
        <taxon>Gunneridae</taxon>
        <taxon>Pentapetalae</taxon>
        <taxon>rosids</taxon>
        <taxon>fabids</taxon>
        <taxon>Fabales</taxon>
        <taxon>Fabaceae</taxon>
        <taxon>Papilionoideae</taxon>
        <taxon>50 kb inversion clade</taxon>
        <taxon>NPAAA clade</taxon>
        <taxon>Hologalegina</taxon>
        <taxon>IRL clade</taxon>
        <taxon>Trifolieae</taxon>
        <taxon>Trifolium</taxon>
    </lineage>
</organism>
<accession>A0A392TK69</accession>
<sequence>FDNKNSRALYLEQEFSRVTMEQFSDASSYCQHVKSLSDRLSNVGAPVSNERMVLQLVSGLSDAYATVGSQIRHSEVLPQWRNQE</sequence>
<comment type="caution">
    <text evidence="1">The sequence shown here is derived from an EMBL/GenBank/DDBJ whole genome shotgun (WGS) entry which is preliminary data.</text>
</comment>
<dbReference type="EMBL" id="LXQA010601643">
    <property type="protein sequence ID" value="MCI61543.1"/>
    <property type="molecule type" value="Genomic_DNA"/>
</dbReference>
<reference evidence="1 2" key="1">
    <citation type="journal article" date="2018" name="Front. Plant Sci.">
        <title>Red Clover (Trifolium pratense) and Zigzag Clover (T. medium) - A Picture of Genomic Similarities and Differences.</title>
        <authorList>
            <person name="Dluhosova J."/>
            <person name="Istvanek J."/>
            <person name="Nedelnik J."/>
            <person name="Repkova J."/>
        </authorList>
    </citation>
    <scope>NUCLEOTIDE SEQUENCE [LARGE SCALE GENOMIC DNA]</scope>
    <source>
        <strain evidence="2">cv. 10/8</strain>
        <tissue evidence="1">Leaf</tissue>
    </source>
</reference>
<keyword evidence="2" id="KW-1185">Reference proteome</keyword>